<comment type="caution">
    <text evidence="2">The sequence shown here is derived from an EMBL/GenBank/DDBJ whole genome shotgun (WGS) entry which is preliminary data.</text>
</comment>
<keyword evidence="1" id="KW-0472">Membrane</keyword>
<accession>A0A2V5JVA5</accession>
<dbReference type="OrthoDB" id="2476549at2"/>
<dbReference type="AlphaFoldDB" id="A0A2V5JVA5"/>
<dbReference type="Proteomes" id="UP000247476">
    <property type="component" value="Unassembled WGS sequence"/>
</dbReference>
<keyword evidence="3" id="KW-1185">Reference proteome</keyword>
<dbReference type="EMBL" id="QJVJ01000019">
    <property type="protein sequence ID" value="PYI50391.1"/>
    <property type="molecule type" value="Genomic_DNA"/>
</dbReference>
<reference evidence="2 3" key="1">
    <citation type="submission" date="2018-05" db="EMBL/GenBank/DDBJ databases">
        <title>Paenibacillus flagellatus sp. nov., isolated from selenium mineral soil.</title>
        <authorList>
            <person name="Dai X."/>
        </authorList>
    </citation>
    <scope>NUCLEOTIDE SEQUENCE [LARGE SCALE GENOMIC DNA]</scope>
    <source>
        <strain evidence="2 3">DXL2</strain>
    </source>
</reference>
<name>A0A2V5JVA5_9BACL</name>
<feature type="transmembrane region" description="Helical" evidence="1">
    <location>
        <begin position="7"/>
        <end position="30"/>
    </location>
</feature>
<evidence type="ECO:0000313" key="3">
    <source>
        <dbReference type="Proteomes" id="UP000247476"/>
    </source>
</evidence>
<keyword evidence="1" id="KW-1133">Transmembrane helix</keyword>
<gene>
    <name evidence="2" type="ORF">DLM86_29550</name>
</gene>
<evidence type="ECO:0000313" key="2">
    <source>
        <dbReference type="EMBL" id="PYI50391.1"/>
    </source>
</evidence>
<feature type="transmembrane region" description="Helical" evidence="1">
    <location>
        <begin position="36"/>
        <end position="54"/>
    </location>
</feature>
<dbReference type="RefSeq" id="WP_110843652.1">
    <property type="nucleotide sequence ID" value="NZ_QJVJ01000019.1"/>
</dbReference>
<organism evidence="2 3">
    <name type="scientific">Paenibacillus flagellatus</name>
    <dbReference type="NCBI Taxonomy" id="2211139"/>
    <lineage>
        <taxon>Bacteria</taxon>
        <taxon>Bacillati</taxon>
        <taxon>Bacillota</taxon>
        <taxon>Bacilli</taxon>
        <taxon>Bacillales</taxon>
        <taxon>Paenibacillaceae</taxon>
        <taxon>Paenibacillus</taxon>
    </lineage>
</organism>
<evidence type="ECO:0000256" key="1">
    <source>
        <dbReference type="SAM" id="Phobius"/>
    </source>
</evidence>
<sequence length="136" mass="14880">MIGTVRWNIVLGASGFILTFLLSIGNNFFLRTLLNSLYSFLILFAVAYALRWILGTLVGLKPVAPETDAAPAEALGRTVDAVTPENEDQLNDLLKEQLNRPDPDATFAPLEPKKLASIPDASGEELARAVRRLTEE</sequence>
<keyword evidence="1" id="KW-0812">Transmembrane</keyword>
<proteinExistence type="predicted"/>
<protein>
    <submittedName>
        <fullName evidence="2">Uncharacterized protein</fullName>
    </submittedName>
</protein>